<dbReference type="Pfam" id="PF00805">
    <property type="entry name" value="Pentapeptide"/>
    <property type="match status" value="1"/>
</dbReference>
<evidence type="ECO:0000313" key="2">
    <source>
        <dbReference type="Proteomes" id="UP000712713"/>
    </source>
</evidence>
<evidence type="ECO:0000313" key="1">
    <source>
        <dbReference type="EMBL" id="HJE51151.1"/>
    </source>
</evidence>
<dbReference type="PANTHER" id="PTHR42999">
    <property type="entry name" value="ANTIBIOTIC RESISTANCE PROTEIN MCBG"/>
    <property type="match status" value="1"/>
</dbReference>
<sequence length="201" mass="22470">MDLIELLDDRDYLSGEEIRGAHLEPVRTVRGVTFEACTFVGCVFDEGIFRSCEFIDCRFDSCSLSMTKLISTEFNDCVFTDCKAMSVNWTQIRPNQVGAAPLTFEGCKLSYGSFNGVNLRGWSFKRCELVDADFSEAKAQGVNLIECDLKQARFINADLRGVDLRSSYNYFFDVRDNRVAGLQVTLDGGANLLRAFGIAVD</sequence>
<name>A0A921EPL0_9ACTN</name>
<proteinExistence type="predicted"/>
<dbReference type="PANTHER" id="PTHR42999:SF1">
    <property type="entry name" value="PENTAPEPTIDE REPEAT-CONTAINING PROTEIN"/>
    <property type="match status" value="1"/>
</dbReference>
<organism evidence="1 2">
    <name type="scientific">Tessaracoccus flavescens</name>
    <dbReference type="NCBI Taxonomy" id="399497"/>
    <lineage>
        <taxon>Bacteria</taxon>
        <taxon>Bacillati</taxon>
        <taxon>Actinomycetota</taxon>
        <taxon>Actinomycetes</taxon>
        <taxon>Propionibacteriales</taxon>
        <taxon>Propionibacteriaceae</taxon>
        <taxon>Tessaracoccus</taxon>
    </lineage>
</organism>
<dbReference type="InterPro" id="IPR052949">
    <property type="entry name" value="PA_immunity-related"/>
</dbReference>
<reference evidence="1" key="2">
    <citation type="submission" date="2021-09" db="EMBL/GenBank/DDBJ databases">
        <authorList>
            <person name="Gilroy R."/>
        </authorList>
    </citation>
    <scope>NUCLEOTIDE SEQUENCE</scope>
    <source>
        <strain evidence="1">ChiGjej3B3-7470</strain>
    </source>
</reference>
<dbReference type="InterPro" id="IPR001646">
    <property type="entry name" value="5peptide_repeat"/>
</dbReference>
<dbReference type="EMBL" id="DYZF01000097">
    <property type="protein sequence ID" value="HJE51151.1"/>
    <property type="molecule type" value="Genomic_DNA"/>
</dbReference>
<reference evidence="1" key="1">
    <citation type="journal article" date="2021" name="PeerJ">
        <title>Extensive microbial diversity within the chicken gut microbiome revealed by metagenomics and culture.</title>
        <authorList>
            <person name="Gilroy R."/>
            <person name="Ravi A."/>
            <person name="Getino M."/>
            <person name="Pursley I."/>
            <person name="Horton D.L."/>
            <person name="Alikhan N.F."/>
            <person name="Baker D."/>
            <person name="Gharbi K."/>
            <person name="Hall N."/>
            <person name="Watson M."/>
            <person name="Adriaenssens E.M."/>
            <person name="Foster-Nyarko E."/>
            <person name="Jarju S."/>
            <person name="Secka A."/>
            <person name="Antonio M."/>
            <person name="Oren A."/>
            <person name="Chaudhuri R.R."/>
            <person name="La Ragione R."/>
            <person name="Hildebrand F."/>
            <person name="Pallen M.J."/>
        </authorList>
    </citation>
    <scope>NUCLEOTIDE SEQUENCE</scope>
    <source>
        <strain evidence="1">ChiGjej3B3-7470</strain>
    </source>
</reference>
<dbReference type="SUPFAM" id="SSF141571">
    <property type="entry name" value="Pentapeptide repeat-like"/>
    <property type="match status" value="1"/>
</dbReference>
<dbReference type="Gene3D" id="2.160.20.80">
    <property type="entry name" value="E3 ubiquitin-protein ligase SopA"/>
    <property type="match status" value="1"/>
</dbReference>
<protein>
    <submittedName>
        <fullName evidence="1">Pentapeptide repeat-containing protein</fullName>
    </submittedName>
</protein>
<comment type="caution">
    <text evidence="1">The sequence shown here is derived from an EMBL/GenBank/DDBJ whole genome shotgun (WGS) entry which is preliminary data.</text>
</comment>
<dbReference type="Proteomes" id="UP000712713">
    <property type="component" value="Unassembled WGS sequence"/>
</dbReference>
<dbReference type="AlphaFoldDB" id="A0A921EPL0"/>
<accession>A0A921EPL0</accession>
<gene>
    <name evidence="1" type="ORF">K8V15_04115</name>
</gene>
<dbReference type="Pfam" id="PF13599">
    <property type="entry name" value="Pentapeptide_4"/>
    <property type="match status" value="1"/>
</dbReference>